<feature type="compositionally biased region" description="Basic and acidic residues" evidence="1">
    <location>
        <begin position="671"/>
        <end position="704"/>
    </location>
</feature>
<feature type="compositionally biased region" description="Acidic residues" evidence="1">
    <location>
        <begin position="882"/>
        <end position="895"/>
    </location>
</feature>
<feature type="region of interest" description="Disordered" evidence="1">
    <location>
        <begin position="349"/>
        <end position="421"/>
    </location>
</feature>
<dbReference type="VEuPathDB" id="ToxoDB:TGBR9_242055A"/>
<comment type="caution">
    <text evidence="2">The sequence shown here is derived from an EMBL/GenBank/DDBJ whole genome shotgun (WGS) entry which is preliminary data.</text>
</comment>
<accession>A0A2T6IDR7</accession>
<evidence type="ECO:0000313" key="2">
    <source>
        <dbReference type="EMBL" id="PUA83466.1"/>
    </source>
</evidence>
<sequence length="1015" mass="109969">MAGRAGRLGALRSRGVSERQRENDDGEEQVGGARGPLATEEDAGGEAIVLCREFEEEKVRFVMSAGLPILESPLASESHGLQRLLLEALACGGESTRQLGDAEEKPTPKTDRGWFGGSCAELVEVASCTLLMIQRHRRSLDAMTLRAPSLRISAPLLSPCAALGLPPSPASSAPRDLCDSPSPRRAASSSSSSACLQSSLVEAPVRRPESRQAILQSPVYRDVKAAMRFLLERGLARFSAFRDAYEATAKGRAVAASQLGPQEGFLTCALLDRHVDELVLSNDLHLAYLAVPLPPLPPPRSRPSCSYASCPPSSCCSPLASPSPSFSLPSSPSGASGVARRLLCPRPTSRSVGCEGTAHGEASSSEKAERREQRKGDVDGRRFTQGERDLAETAQGDASALDSRRREEEQREQEVKTRFKREQEEQAFALTRKELQILQKILRVFSPSESFALAKLGLSQVDVEALDSPGFLRDFHFSPQKRPAPLASSDASCASSSVSSSSVSSSPPTSLSALQERRCFVVWRLRQALVLCLLLQGLEPKAVAAALAVSGGVSAVSLLHQQATLKAAMTAVLCARLGLWSLAEVLRSFQTRLEHSGLSLQVAPMLRLGVSSALARLLHDQLGVCTPQQLLAVGPARVAKALRRRLKLNVGRPSGSSRSVSAGSAATADAAKARGEAKGGREDRGIFDEREGTRTRENAERDQKSLGSSASGPSALSFLAFFHADRAAAEVTADLFAQARRAVLSEKPRSPQLVVGDRQAWLRCIDGLAASLAGRGEEEGRADDEVRGKDSKESEKSGARRKGAATESKWGATDGAEERDFFENDLRRGERKTPLSLASFLQNAKHVLDLALPHLLLKRRAPELLQEAEAELHALRKHEREGEEEGKDGDEESESDESHLLGLWGSKVLISAAGESTSDSEAATTRARRQLHSFDSWERRRTAWILKVARQLVEAGKRGTKLQETDESKAPNRRDAERRERRRRRRIGKAVVVAIEENWRRICAFALLPRDAHSV</sequence>
<dbReference type="GO" id="GO:0004386">
    <property type="term" value="F:helicase activity"/>
    <property type="evidence" value="ECO:0007669"/>
    <property type="project" value="UniProtKB-KW"/>
</dbReference>
<feature type="compositionally biased region" description="Low complexity" evidence="1">
    <location>
        <begin position="1"/>
        <end position="14"/>
    </location>
</feature>
<dbReference type="GO" id="GO:0006261">
    <property type="term" value="P:DNA-templated DNA replication"/>
    <property type="evidence" value="ECO:0007669"/>
    <property type="project" value="InterPro"/>
</dbReference>
<name>A0A2T6IDR7_TOXGO</name>
<keyword evidence="2" id="KW-0347">Helicase</keyword>
<dbReference type="InterPro" id="IPR002298">
    <property type="entry name" value="DNA_polymerase_A"/>
</dbReference>
<feature type="region of interest" description="Disordered" evidence="1">
    <location>
        <begin position="956"/>
        <end position="981"/>
    </location>
</feature>
<dbReference type="Proteomes" id="UP000244488">
    <property type="component" value="Unassembled WGS sequence"/>
</dbReference>
<dbReference type="PANTHER" id="PTHR10133">
    <property type="entry name" value="DNA POLYMERASE I"/>
    <property type="match status" value="1"/>
</dbReference>
<feature type="region of interest" description="Disordered" evidence="1">
    <location>
        <begin position="875"/>
        <end position="897"/>
    </location>
</feature>
<feature type="compositionally biased region" description="Basic and acidic residues" evidence="1">
    <location>
        <begin position="402"/>
        <end position="421"/>
    </location>
</feature>
<keyword evidence="2" id="KW-0067">ATP-binding</keyword>
<keyword evidence="2" id="KW-0547">Nucleotide-binding</keyword>
<dbReference type="AlphaFoldDB" id="A0A2T6IDR7"/>
<dbReference type="EMBL" id="AFHV02003599">
    <property type="protein sequence ID" value="PUA83466.1"/>
    <property type="molecule type" value="Genomic_DNA"/>
</dbReference>
<feature type="compositionally biased region" description="Low complexity" evidence="1">
    <location>
        <begin position="650"/>
        <end position="670"/>
    </location>
</feature>
<keyword evidence="2" id="KW-0378">Hydrolase</keyword>
<evidence type="ECO:0000313" key="3">
    <source>
        <dbReference type="Proteomes" id="UP000244488"/>
    </source>
</evidence>
<feature type="compositionally biased region" description="Basic and acidic residues" evidence="1">
    <location>
        <begin position="956"/>
        <end position="979"/>
    </location>
</feature>
<feature type="region of interest" description="Disordered" evidence="1">
    <location>
        <begin position="650"/>
        <end position="711"/>
    </location>
</feature>
<dbReference type="GO" id="GO:0006302">
    <property type="term" value="P:double-strand break repair"/>
    <property type="evidence" value="ECO:0007669"/>
    <property type="project" value="TreeGrafter"/>
</dbReference>
<gene>
    <name evidence="2" type="ORF">TGBR9_242055A</name>
</gene>
<reference evidence="2 3" key="1">
    <citation type="journal article" date="2016" name="Nat. Commun.">
        <title>Local admixture of amplified and diversified secreted pathogenesis determinants shapes mosaic Toxoplasma gondii genomes.</title>
        <authorList>
            <person name="Lorenzi H."/>
            <person name="Khan A."/>
            <person name="Behnke M.S."/>
            <person name="Namasivayam S."/>
            <person name="Swapna L.S."/>
            <person name="Hadjithomas M."/>
            <person name="Karamycheva S."/>
            <person name="Pinney D."/>
            <person name="Brunk B.P."/>
            <person name="Ajioka J.W."/>
            <person name="Ajzenberg D."/>
            <person name="Boothroyd J.C."/>
            <person name="Boyle J.P."/>
            <person name="Darde M.L."/>
            <person name="Diaz-Miranda M.A."/>
            <person name="Dubey J.P."/>
            <person name="Fritz H.M."/>
            <person name="Gennari S.M."/>
            <person name="Gregory B.D."/>
            <person name="Kim K."/>
            <person name="Saeij J.P."/>
            <person name="Su C."/>
            <person name="White M.W."/>
            <person name="Zhu X.Q."/>
            <person name="Howe D.K."/>
            <person name="Rosenthal B.M."/>
            <person name="Grigg M.E."/>
            <person name="Parkinson J."/>
            <person name="Liu L."/>
            <person name="Kissinger J.C."/>
            <person name="Roos D.S."/>
            <person name="Sibley L.D."/>
        </authorList>
    </citation>
    <scope>NUCLEOTIDE SEQUENCE [LARGE SCALE GENOMIC DNA]</scope>
    <source>
        <strain evidence="2 3">TgCATBr9</strain>
    </source>
</reference>
<feature type="region of interest" description="Disordered" evidence="1">
    <location>
        <begin position="1"/>
        <end position="39"/>
    </location>
</feature>
<protein>
    <submittedName>
        <fullName evidence="2">DEAD/DEAH box helicase domain-containing protein</fullName>
    </submittedName>
</protein>
<feature type="compositionally biased region" description="Basic and acidic residues" evidence="1">
    <location>
        <begin position="364"/>
        <end position="391"/>
    </location>
</feature>
<evidence type="ECO:0000256" key="1">
    <source>
        <dbReference type="SAM" id="MobiDB-lite"/>
    </source>
</evidence>
<feature type="compositionally biased region" description="Basic and acidic residues" evidence="1">
    <location>
        <begin position="775"/>
        <end position="798"/>
    </location>
</feature>
<feature type="region of interest" description="Disordered" evidence="1">
    <location>
        <begin position="775"/>
        <end position="816"/>
    </location>
</feature>
<dbReference type="PANTHER" id="PTHR10133:SF62">
    <property type="entry name" value="DNA POLYMERASE THETA"/>
    <property type="match status" value="1"/>
</dbReference>
<organism evidence="2 3">
    <name type="scientific">Toxoplasma gondii TgCATBr9</name>
    <dbReference type="NCBI Taxonomy" id="943120"/>
    <lineage>
        <taxon>Eukaryota</taxon>
        <taxon>Sar</taxon>
        <taxon>Alveolata</taxon>
        <taxon>Apicomplexa</taxon>
        <taxon>Conoidasida</taxon>
        <taxon>Coccidia</taxon>
        <taxon>Eucoccidiorida</taxon>
        <taxon>Eimeriorina</taxon>
        <taxon>Sarcocystidae</taxon>
        <taxon>Toxoplasma</taxon>
    </lineage>
</organism>
<proteinExistence type="predicted"/>
<dbReference type="GO" id="GO:0003887">
    <property type="term" value="F:DNA-directed DNA polymerase activity"/>
    <property type="evidence" value="ECO:0007669"/>
    <property type="project" value="InterPro"/>
</dbReference>
<feature type="region of interest" description="Disordered" evidence="1">
    <location>
        <begin position="171"/>
        <end position="191"/>
    </location>
</feature>